<evidence type="ECO:0000313" key="2">
    <source>
        <dbReference type="Proteomes" id="UP001060085"/>
    </source>
</evidence>
<dbReference type="Proteomes" id="UP001060085">
    <property type="component" value="Linkage Group LG06"/>
</dbReference>
<protein>
    <submittedName>
        <fullName evidence="1">Uncharacterized protein</fullName>
    </submittedName>
</protein>
<keyword evidence="2" id="KW-1185">Reference proteome</keyword>
<comment type="caution">
    <text evidence="1">The sequence shown here is derived from an EMBL/GenBank/DDBJ whole genome shotgun (WGS) entry which is preliminary data.</text>
</comment>
<evidence type="ECO:0000313" key="1">
    <source>
        <dbReference type="EMBL" id="KAI5656794.1"/>
    </source>
</evidence>
<organism evidence="1 2">
    <name type="scientific">Catharanthus roseus</name>
    <name type="common">Madagascar periwinkle</name>
    <name type="synonym">Vinca rosea</name>
    <dbReference type="NCBI Taxonomy" id="4058"/>
    <lineage>
        <taxon>Eukaryota</taxon>
        <taxon>Viridiplantae</taxon>
        <taxon>Streptophyta</taxon>
        <taxon>Embryophyta</taxon>
        <taxon>Tracheophyta</taxon>
        <taxon>Spermatophyta</taxon>
        <taxon>Magnoliopsida</taxon>
        <taxon>eudicotyledons</taxon>
        <taxon>Gunneridae</taxon>
        <taxon>Pentapetalae</taxon>
        <taxon>asterids</taxon>
        <taxon>lamiids</taxon>
        <taxon>Gentianales</taxon>
        <taxon>Apocynaceae</taxon>
        <taxon>Rauvolfioideae</taxon>
        <taxon>Vinceae</taxon>
        <taxon>Catharanthinae</taxon>
        <taxon>Catharanthus</taxon>
    </lineage>
</organism>
<name>A0ACC0A848_CATRO</name>
<dbReference type="EMBL" id="CM044706">
    <property type="protein sequence ID" value="KAI5656794.1"/>
    <property type="molecule type" value="Genomic_DNA"/>
</dbReference>
<sequence>MGDGMVIDGGHDEAEENGDESEEDDDHIFVDSDFEQKNSADAEINQDTVPIKTPNEGLETGKEVAEKVKLRVENGGNSHGRSERRRGGIKGPHKKGRMGGLEVKDDDFVKNDDDFVENETASQSIETVDSRELFDDSQSLSDESSIGKEERAMVSKFNRDKELQDRHFKIDKRFSSSNELKEATVNHGITYGRDIKFLKNDLKRVRAYRKGKNCS</sequence>
<proteinExistence type="predicted"/>
<accession>A0ACC0A848</accession>
<gene>
    <name evidence="1" type="ORF">M9H77_25587</name>
</gene>
<reference evidence="2" key="1">
    <citation type="journal article" date="2023" name="Nat. Plants">
        <title>Single-cell RNA sequencing provides a high-resolution roadmap for understanding the multicellular compartmentation of specialized metabolism.</title>
        <authorList>
            <person name="Sun S."/>
            <person name="Shen X."/>
            <person name="Li Y."/>
            <person name="Li Y."/>
            <person name="Wang S."/>
            <person name="Li R."/>
            <person name="Zhang H."/>
            <person name="Shen G."/>
            <person name="Guo B."/>
            <person name="Wei J."/>
            <person name="Xu J."/>
            <person name="St-Pierre B."/>
            <person name="Chen S."/>
            <person name="Sun C."/>
        </authorList>
    </citation>
    <scope>NUCLEOTIDE SEQUENCE [LARGE SCALE GENOMIC DNA]</scope>
</reference>